<reference evidence="1 2" key="2">
    <citation type="submission" date="2007-04" db="EMBL/GenBank/DDBJ databases">
        <title>Draft genome sequence of Dorea longicatena (DSM 13814).</title>
        <authorList>
            <person name="Sudarsanam P."/>
            <person name="Ley R."/>
            <person name="Guruge J."/>
            <person name="Turnbaugh P.J."/>
            <person name="Mahowald M."/>
            <person name="Liep D."/>
            <person name="Gordon J."/>
        </authorList>
    </citation>
    <scope>NUCLEOTIDE SEQUENCE [LARGE SCALE GENOMIC DNA]</scope>
    <source>
        <strain evidence="1 2">DSM 13814</strain>
    </source>
</reference>
<dbReference type="Proteomes" id="UP000004016">
    <property type="component" value="Unassembled WGS sequence"/>
</dbReference>
<reference evidence="1 2" key="1">
    <citation type="submission" date="2007-03" db="EMBL/GenBank/DDBJ databases">
        <authorList>
            <person name="Fulton L."/>
            <person name="Clifton S."/>
            <person name="Fulton B."/>
            <person name="Xu J."/>
            <person name="Minx P."/>
            <person name="Pepin K.H."/>
            <person name="Johnson M."/>
            <person name="Thiruvilangam P."/>
            <person name="Bhonagiri V."/>
            <person name="Nash W.E."/>
            <person name="Mardis E.R."/>
            <person name="Wilson R.K."/>
        </authorList>
    </citation>
    <scope>NUCLEOTIDE SEQUENCE [LARGE SCALE GENOMIC DNA]</scope>
    <source>
        <strain evidence="1 2">DSM 13814</strain>
    </source>
</reference>
<organism evidence="1 2">
    <name type="scientific">Dorea longicatena DSM 13814</name>
    <dbReference type="NCBI Taxonomy" id="411462"/>
    <lineage>
        <taxon>Bacteria</taxon>
        <taxon>Bacillati</taxon>
        <taxon>Bacillota</taxon>
        <taxon>Clostridia</taxon>
        <taxon>Lachnospirales</taxon>
        <taxon>Lachnospiraceae</taxon>
        <taxon>Dorea</taxon>
    </lineage>
</organism>
<comment type="caution">
    <text evidence="1">The sequence shown here is derived from an EMBL/GenBank/DDBJ whole genome shotgun (WGS) entry which is preliminary data.</text>
</comment>
<dbReference type="EMBL" id="AAXB02000004">
    <property type="protein sequence ID" value="EDM63560.1"/>
    <property type="molecule type" value="Genomic_DNA"/>
</dbReference>
<dbReference type="AlphaFoldDB" id="A6BG04"/>
<evidence type="ECO:0000313" key="2">
    <source>
        <dbReference type="Proteomes" id="UP000004016"/>
    </source>
</evidence>
<proteinExistence type="predicted"/>
<evidence type="ECO:0000313" key="1">
    <source>
        <dbReference type="EMBL" id="EDM63560.1"/>
    </source>
</evidence>
<protein>
    <submittedName>
        <fullName evidence="1">Uncharacterized protein</fullName>
    </submittedName>
</protein>
<sequence length="34" mass="3478">MDPELDFTLNSAKIGCVGCSGSDCYDQACGNCGC</sequence>
<gene>
    <name evidence="1" type="ORF">DORLON_01226</name>
</gene>
<dbReference type="HOGENOM" id="CLU_3373476_0_0_9"/>
<name>A6BG04_9FIRM</name>
<accession>A6BG04</accession>